<reference evidence="2" key="2">
    <citation type="submission" date="2022-09" db="EMBL/GenBank/DDBJ databases">
        <authorList>
            <person name="Sun Q."/>
            <person name="Ohkuma M."/>
        </authorList>
    </citation>
    <scope>NUCLEOTIDE SEQUENCE</scope>
    <source>
        <strain evidence="2">JCM 3093</strain>
    </source>
</reference>
<dbReference type="RefSeq" id="WP_275413878.1">
    <property type="nucleotide sequence ID" value="NZ_BMQD01000059.1"/>
</dbReference>
<evidence type="ECO:0000313" key="2">
    <source>
        <dbReference type="EMBL" id="GGL01117.1"/>
    </source>
</evidence>
<protein>
    <recommendedName>
        <fullName evidence="1">TniQ domain-containing protein</fullName>
    </recommendedName>
</protein>
<proteinExistence type="predicted"/>
<accession>A0AA37BPP4</accession>
<evidence type="ECO:0000259" key="1">
    <source>
        <dbReference type="Pfam" id="PF06527"/>
    </source>
</evidence>
<organism evidence="2 3">
    <name type="scientific">Planomonospora parontospora</name>
    <dbReference type="NCBI Taxonomy" id="58119"/>
    <lineage>
        <taxon>Bacteria</taxon>
        <taxon>Bacillati</taxon>
        <taxon>Actinomycetota</taxon>
        <taxon>Actinomycetes</taxon>
        <taxon>Streptosporangiales</taxon>
        <taxon>Streptosporangiaceae</taxon>
        <taxon>Planomonospora</taxon>
    </lineage>
</organism>
<dbReference type="EMBL" id="BMQD01000059">
    <property type="protein sequence ID" value="GGL01117.1"/>
    <property type="molecule type" value="Genomic_DNA"/>
</dbReference>
<feature type="domain" description="TniQ" evidence="1">
    <location>
        <begin position="19"/>
        <end position="143"/>
    </location>
</feature>
<sequence>MTAPPLFVSWKAPPLHRLPRRPAPVLDETLDSYLTRLASANHLDPKALRERVSGSRHKSVAVPADRLARLTGYPQRSLRYAILELCTPDELQSMNISRRPLPGQAHRCRAGCRSCLARLGFGSHDPGVVRWHHFEDVICWRHRRWTALSLDIEAPQPDVAQLSDVLRAGRLHRRLRWRHGHDAVLNAFRTAHYIWSQWTTAGWY</sequence>
<name>A0AA37BPP4_9ACTN</name>
<dbReference type="AlphaFoldDB" id="A0AA37BPP4"/>
<reference evidence="2" key="1">
    <citation type="journal article" date="2014" name="Int. J. Syst. Evol. Microbiol.">
        <title>Complete genome sequence of Corynebacterium casei LMG S-19264T (=DSM 44701T), isolated from a smear-ripened cheese.</title>
        <authorList>
            <consortium name="US DOE Joint Genome Institute (JGI-PGF)"/>
            <person name="Walter F."/>
            <person name="Albersmeier A."/>
            <person name="Kalinowski J."/>
            <person name="Ruckert C."/>
        </authorList>
    </citation>
    <scope>NUCLEOTIDE SEQUENCE</scope>
    <source>
        <strain evidence="2">JCM 3093</strain>
    </source>
</reference>
<evidence type="ECO:0000313" key="3">
    <source>
        <dbReference type="Proteomes" id="UP000627984"/>
    </source>
</evidence>
<gene>
    <name evidence="2" type="ORF">GCM10010126_70500</name>
</gene>
<comment type="caution">
    <text evidence="2">The sequence shown here is derived from an EMBL/GenBank/DDBJ whole genome shotgun (WGS) entry which is preliminary data.</text>
</comment>
<dbReference type="Proteomes" id="UP000627984">
    <property type="component" value="Unassembled WGS sequence"/>
</dbReference>
<dbReference type="Pfam" id="PF06527">
    <property type="entry name" value="TniQ"/>
    <property type="match status" value="1"/>
</dbReference>
<dbReference type="InterPro" id="IPR009492">
    <property type="entry name" value="TniQ"/>
</dbReference>